<name>A0ABS2TDF4_9ACTO</name>
<dbReference type="EMBL" id="JAFFJS010000001">
    <property type="protein sequence ID" value="MBM9432337.1"/>
    <property type="molecule type" value="Genomic_DNA"/>
</dbReference>
<reference evidence="2" key="1">
    <citation type="submission" date="2021-02" db="EMBL/GenBank/DDBJ databases">
        <title>Leucobacter sp. CX169.</title>
        <authorList>
            <person name="Cheng Y."/>
        </authorList>
    </citation>
    <scope>NUCLEOTIDE SEQUENCE [LARGE SCALE GENOMIC DNA]</scope>
    <source>
        <strain evidence="2">JY899</strain>
    </source>
</reference>
<evidence type="ECO:0000313" key="1">
    <source>
        <dbReference type="EMBL" id="MBM9432337.1"/>
    </source>
</evidence>
<dbReference type="RefSeq" id="WP_187995912.1">
    <property type="nucleotide sequence ID" value="NZ_JACEXG010000001.1"/>
</dbReference>
<dbReference type="Proteomes" id="UP000705983">
    <property type="component" value="Unassembled WGS sequence"/>
</dbReference>
<evidence type="ECO:0000313" key="2">
    <source>
        <dbReference type="Proteomes" id="UP000705983"/>
    </source>
</evidence>
<comment type="caution">
    <text evidence="1">The sequence shown here is derived from an EMBL/GenBank/DDBJ whole genome shotgun (WGS) entry which is preliminary data.</text>
</comment>
<proteinExistence type="predicted"/>
<protein>
    <recommendedName>
        <fullName evidence="3">DUF222 domain-containing protein</fullName>
    </recommendedName>
</protein>
<organism evidence="1 2">
    <name type="scientific">Flaviflexus equikiangi</name>
    <dbReference type="NCBI Taxonomy" id="2758573"/>
    <lineage>
        <taxon>Bacteria</taxon>
        <taxon>Bacillati</taxon>
        <taxon>Actinomycetota</taxon>
        <taxon>Actinomycetes</taxon>
        <taxon>Actinomycetales</taxon>
        <taxon>Actinomycetaceae</taxon>
        <taxon>Flaviflexus</taxon>
    </lineage>
</organism>
<keyword evidence="2" id="KW-1185">Reference proteome</keyword>
<accession>A0ABS2TDF4</accession>
<gene>
    <name evidence="1" type="ORF">JVW63_01245</name>
</gene>
<sequence length="207" mass="22960">MIDEDVEFGRHDKVDDEVEQFAGEAAMSLSAEDAELEALKAASEKKRLAKAVDEAAKDFDFEAFVSGVRSARISYRLYGRPDLDVQISALSNDLREAIGVGSSSLMRELKRKIIAVKEDYFASAMDVVIEERSTDWQAREKKLMVEAGITDPHRQVLELVARQVVEPSGVTADLLEQFKTISPTQIQGLVSAWSTLQNIDPKGLPVF</sequence>
<evidence type="ECO:0008006" key="3">
    <source>
        <dbReference type="Google" id="ProtNLM"/>
    </source>
</evidence>